<dbReference type="Pfam" id="PF03020">
    <property type="entry name" value="LEM"/>
    <property type="match status" value="1"/>
</dbReference>
<name>A0ABD0LVJ5_9CAEN</name>
<accession>A0ABD0LVJ5</accession>
<dbReference type="PANTHER" id="PTHR12019:SF9">
    <property type="entry name" value="THYMOPOIETIN"/>
    <property type="match status" value="1"/>
</dbReference>
<dbReference type="InterPro" id="IPR003887">
    <property type="entry name" value="LEM_dom"/>
</dbReference>
<evidence type="ECO:0000313" key="5">
    <source>
        <dbReference type="Proteomes" id="UP001519460"/>
    </source>
</evidence>
<keyword evidence="2" id="KW-0812">Transmembrane</keyword>
<dbReference type="InterPro" id="IPR051656">
    <property type="entry name" value="LEM_domain"/>
</dbReference>
<dbReference type="Gene3D" id="1.10.720.40">
    <property type="match status" value="1"/>
</dbReference>
<dbReference type="CDD" id="cd12934">
    <property type="entry name" value="LEM"/>
    <property type="match status" value="1"/>
</dbReference>
<evidence type="ECO:0000256" key="2">
    <source>
        <dbReference type="SAM" id="Phobius"/>
    </source>
</evidence>
<dbReference type="SUPFAM" id="SSF63451">
    <property type="entry name" value="LEM domain"/>
    <property type="match status" value="1"/>
</dbReference>
<feature type="compositionally biased region" description="Low complexity" evidence="1">
    <location>
        <begin position="132"/>
        <end position="143"/>
    </location>
</feature>
<gene>
    <name evidence="4" type="ORF">BaRGS_00005198</name>
</gene>
<keyword evidence="2" id="KW-0472">Membrane</keyword>
<comment type="caution">
    <text evidence="4">The sequence shown here is derived from an EMBL/GenBank/DDBJ whole genome shotgun (WGS) entry which is preliminary data.</text>
</comment>
<evidence type="ECO:0000259" key="3">
    <source>
        <dbReference type="PROSITE" id="PS50954"/>
    </source>
</evidence>
<dbReference type="AlphaFoldDB" id="A0ABD0LVJ5"/>
<dbReference type="EMBL" id="JACVVK020000019">
    <property type="protein sequence ID" value="KAK7503659.1"/>
    <property type="molecule type" value="Genomic_DNA"/>
</dbReference>
<sequence>MPPLRQLPDSITSLSDQELADKLREYGVALGPILPTTRRVYERKLAELETGQKPPPSTGYAPVDNDEDDEEDDNEADTDSPDEEVQIKHQPRQRMTRTTRSETHQTTRREVGKPSPRKPLHAEMEDPPVRASRSSQSQKSSSKGGLPLWVKFLAIIIVAVLVFLVFKNMESDPASTIPDGNIELEV</sequence>
<dbReference type="PROSITE" id="PS50954">
    <property type="entry name" value="LEM"/>
    <property type="match status" value="1"/>
</dbReference>
<dbReference type="SMART" id="SM00540">
    <property type="entry name" value="LEM"/>
    <property type="match status" value="1"/>
</dbReference>
<feature type="transmembrane region" description="Helical" evidence="2">
    <location>
        <begin position="148"/>
        <end position="166"/>
    </location>
</feature>
<evidence type="ECO:0000313" key="4">
    <source>
        <dbReference type="EMBL" id="KAK7503659.1"/>
    </source>
</evidence>
<proteinExistence type="predicted"/>
<protein>
    <recommendedName>
        <fullName evidence="3">LEM domain-containing protein</fullName>
    </recommendedName>
</protein>
<feature type="region of interest" description="Disordered" evidence="1">
    <location>
        <begin position="44"/>
        <end position="143"/>
    </location>
</feature>
<feature type="compositionally biased region" description="Basic and acidic residues" evidence="1">
    <location>
        <begin position="99"/>
        <end position="112"/>
    </location>
</feature>
<dbReference type="PANTHER" id="PTHR12019">
    <property type="entry name" value="LAMINA-ASSOCIATED POLYPEPTIDE THYMOPOIETIN"/>
    <property type="match status" value="1"/>
</dbReference>
<evidence type="ECO:0000256" key="1">
    <source>
        <dbReference type="SAM" id="MobiDB-lite"/>
    </source>
</evidence>
<keyword evidence="2" id="KW-1133">Transmembrane helix</keyword>
<dbReference type="Proteomes" id="UP001519460">
    <property type="component" value="Unassembled WGS sequence"/>
</dbReference>
<organism evidence="4 5">
    <name type="scientific">Batillaria attramentaria</name>
    <dbReference type="NCBI Taxonomy" id="370345"/>
    <lineage>
        <taxon>Eukaryota</taxon>
        <taxon>Metazoa</taxon>
        <taxon>Spiralia</taxon>
        <taxon>Lophotrochozoa</taxon>
        <taxon>Mollusca</taxon>
        <taxon>Gastropoda</taxon>
        <taxon>Caenogastropoda</taxon>
        <taxon>Sorbeoconcha</taxon>
        <taxon>Cerithioidea</taxon>
        <taxon>Batillariidae</taxon>
        <taxon>Batillaria</taxon>
    </lineage>
</organism>
<dbReference type="InterPro" id="IPR011015">
    <property type="entry name" value="LEM/LEM-like_dom_sf"/>
</dbReference>
<dbReference type="FunFam" id="1.10.720.40:FF:000001">
    <property type="entry name" value="LEM domain containing 2, isoform CRA_a"/>
    <property type="match status" value="1"/>
</dbReference>
<feature type="compositionally biased region" description="Acidic residues" evidence="1">
    <location>
        <begin position="64"/>
        <end position="84"/>
    </location>
</feature>
<reference evidence="4 5" key="1">
    <citation type="journal article" date="2023" name="Sci. Data">
        <title>Genome assembly of the Korean intertidal mud-creeper Batillaria attramentaria.</title>
        <authorList>
            <person name="Patra A.K."/>
            <person name="Ho P.T."/>
            <person name="Jun S."/>
            <person name="Lee S.J."/>
            <person name="Kim Y."/>
            <person name="Won Y.J."/>
        </authorList>
    </citation>
    <scope>NUCLEOTIDE SEQUENCE [LARGE SCALE GENOMIC DNA]</scope>
    <source>
        <strain evidence="4">Wonlab-2016</strain>
    </source>
</reference>
<feature type="domain" description="LEM" evidence="3">
    <location>
        <begin position="8"/>
        <end position="52"/>
    </location>
</feature>
<keyword evidence="5" id="KW-1185">Reference proteome</keyword>